<protein>
    <submittedName>
        <fullName evidence="1">Uncharacterized protein</fullName>
    </submittedName>
</protein>
<sequence>MFAKDELVFTFGVKYWPALVKTFSISRVDKDSEFDGAHSN</sequence>
<proteinExistence type="predicted"/>
<name>F9S8B1_9VIBR</name>
<dbReference type="AlphaFoldDB" id="F9S8B1"/>
<evidence type="ECO:0000313" key="1">
    <source>
        <dbReference type="EMBL" id="EGU30023.1"/>
    </source>
</evidence>
<gene>
    <name evidence="1" type="ORF">VII00023_15598</name>
</gene>
<keyword evidence="2" id="KW-1185">Reference proteome</keyword>
<reference evidence="1 2" key="1">
    <citation type="journal article" date="2012" name="Int. J. Syst. Evol. Microbiol.">
        <title>Vibrio caribbeanicus sp. nov., isolated from the marine sponge Scleritoderma cyanea.</title>
        <authorList>
            <person name="Hoffmann M."/>
            <person name="Monday S.R."/>
            <person name="Allard M.W."/>
            <person name="Strain E.A."/>
            <person name="Whittaker P."/>
            <person name="Naum M."/>
            <person name="McCarthy P.J."/>
            <person name="Lopez J.V."/>
            <person name="Fischer M."/>
            <person name="Brown E.W."/>
        </authorList>
    </citation>
    <scope>NUCLEOTIDE SEQUENCE [LARGE SCALE GENOMIC DNA]</scope>
    <source>
        <strain evidence="1 2">ATCC 700023</strain>
    </source>
</reference>
<dbReference type="EMBL" id="AFWF01000315">
    <property type="protein sequence ID" value="EGU30023.1"/>
    <property type="molecule type" value="Genomic_DNA"/>
</dbReference>
<comment type="caution">
    <text evidence="1">The sequence shown here is derived from an EMBL/GenBank/DDBJ whole genome shotgun (WGS) entry which is preliminary data.</text>
</comment>
<evidence type="ECO:0000313" key="2">
    <source>
        <dbReference type="Proteomes" id="UP000004605"/>
    </source>
</evidence>
<accession>F9S8B1</accession>
<organism evidence="1 2">
    <name type="scientific">Vibrio ichthyoenteri ATCC 700023</name>
    <dbReference type="NCBI Taxonomy" id="870968"/>
    <lineage>
        <taxon>Bacteria</taxon>
        <taxon>Pseudomonadati</taxon>
        <taxon>Pseudomonadota</taxon>
        <taxon>Gammaproteobacteria</taxon>
        <taxon>Vibrionales</taxon>
        <taxon>Vibrionaceae</taxon>
        <taxon>Vibrio</taxon>
    </lineage>
</organism>
<dbReference type="Proteomes" id="UP000004605">
    <property type="component" value="Unassembled WGS sequence"/>
</dbReference>